<dbReference type="AlphaFoldDB" id="A0A4Y2BDH7"/>
<accession>A0A4Y2BDH7</accession>
<reference evidence="1 2" key="1">
    <citation type="journal article" date="2019" name="Sci. Rep.">
        <title>Orb-weaving spider Araneus ventricosus genome elucidates the spidroin gene catalogue.</title>
        <authorList>
            <person name="Kono N."/>
            <person name="Nakamura H."/>
            <person name="Ohtoshi R."/>
            <person name="Moran D.A.P."/>
            <person name="Shinohara A."/>
            <person name="Yoshida Y."/>
            <person name="Fujiwara M."/>
            <person name="Mori M."/>
            <person name="Tomita M."/>
            <person name="Arakawa K."/>
        </authorList>
    </citation>
    <scope>NUCLEOTIDE SEQUENCE [LARGE SCALE GENOMIC DNA]</scope>
</reference>
<evidence type="ECO:0000313" key="1">
    <source>
        <dbReference type="EMBL" id="GBL90063.1"/>
    </source>
</evidence>
<sequence>MDQKISSLVSEKPLIRRAGLEQGIQLRKCLPHSNNQSTLTAFLVTEVSQQQLVVGQPLSTGQYSLHNNAAFLSTLLRQTLPGTAKCGRNYSPVASLSPGPGFNLGYFLHIS</sequence>
<keyword evidence="2" id="KW-1185">Reference proteome</keyword>
<name>A0A4Y2BDH7_ARAVE</name>
<organism evidence="1 2">
    <name type="scientific">Araneus ventricosus</name>
    <name type="common">Orbweaver spider</name>
    <name type="synonym">Epeira ventricosa</name>
    <dbReference type="NCBI Taxonomy" id="182803"/>
    <lineage>
        <taxon>Eukaryota</taxon>
        <taxon>Metazoa</taxon>
        <taxon>Ecdysozoa</taxon>
        <taxon>Arthropoda</taxon>
        <taxon>Chelicerata</taxon>
        <taxon>Arachnida</taxon>
        <taxon>Araneae</taxon>
        <taxon>Araneomorphae</taxon>
        <taxon>Entelegynae</taxon>
        <taxon>Araneoidea</taxon>
        <taxon>Araneidae</taxon>
        <taxon>Araneus</taxon>
    </lineage>
</organism>
<dbReference type="EMBL" id="BGPR01000069">
    <property type="protein sequence ID" value="GBL90063.1"/>
    <property type="molecule type" value="Genomic_DNA"/>
</dbReference>
<gene>
    <name evidence="1" type="ORF">AVEN_135433_1</name>
</gene>
<comment type="caution">
    <text evidence="1">The sequence shown here is derived from an EMBL/GenBank/DDBJ whole genome shotgun (WGS) entry which is preliminary data.</text>
</comment>
<proteinExistence type="predicted"/>
<evidence type="ECO:0000313" key="2">
    <source>
        <dbReference type="Proteomes" id="UP000499080"/>
    </source>
</evidence>
<protein>
    <submittedName>
        <fullName evidence="1">Uncharacterized protein</fullName>
    </submittedName>
</protein>
<dbReference type="Proteomes" id="UP000499080">
    <property type="component" value="Unassembled WGS sequence"/>
</dbReference>